<gene>
    <name evidence="1" type="ORF">UFOVP70_10</name>
</gene>
<sequence>MNIHISETEYLKTQVQRLSALVRAQQITIDKLEAQHTDQESVAKYSDIVSDGGLDPRNTTPPQRTEQEQQIEMLKRCLFQMQEAAKDLVEQAKSLTPPQRAFVGLTEDDKVLIKHDANFNQFMTAGEYADRVQALTEARLKDKNT</sequence>
<evidence type="ECO:0000313" key="1">
    <source>
        <dbReference type="EMBL" id="CAB4126266.1"/>
    </source>
</evidence>
<name>A0A6J5KZ72_9CAUD</name>
<dbReference type="EMBL" id="LR796193">
    <property type="protein sequence ID" value="CAB4126266.1"/>
    <property type="molecule type" value="Genomic_DNA"/>
</dbReference>
<reference evidence="1" key="1">
    <citation type="submission" date="2020-04" db="EMBL/GenBank/DDBJ databases">
        <authorList>
            <person name="Chiriac C."/>
            <person name="Salcher M."/>
            <person name="Ghai R."/>
            <person name="Kavagutti S V."/>
        </authorList>
    </citation>
    <scope>NUCLEOTIDE SEQUENCE</scope>
</reference>
<proteinExistence type="predicted"/>
<organism evidence="1">
    <name type="scientific">uncultured Caudovirales phage</name>
    <dbReference type="NCBI Taxonomy" id="2100421"/>
    <lineage>
        <taxon>Viruses</taxon>
        <taxon>Duplodnaviria</taxon>
        <taxon>Heunggongvirae</taxon>
        <taxon>Uroviricota</taxon>
        <taxon>Caudoviricetes</taxon>
        <taxon>Peduoviridae</taxon>
        <taxon>Maltschvirus</taxon>
        <taxon>Maltschvirus maltsch</taxon>
    </lineage>
</organism>
<accession>A0A6J5KZ72</accession>
<protein>
    <submittedName>
        <fullName evidence="1">Uncharacterized protein</fullName>
    </submittedName>
</protein>